<evidence type="ECO:0000256" key="1">
    <source>
        <dbReference type="ARBA" id="ARBA00001966"/>
    </source>
</evidence>
<dbReference type="InterPro" id="IPR051919">
    <property type="entry name" value="W-dependent_AOR"/>
</dbReference>
<organism evidence="10">
    <name type="scientific">freshwater metagenome</name>
    <dbReference type="NCBI Taxonomy" id="449393"/>
    <lineage>
        <taxon>unclassified sequences</taxon>
        <taxon>metagenomes</taxon>
        <taxon>ecological metagenomes</taxon>
    </lineage>
</organism>
<keyword evidence="6" id="KW-0408">Iron</keyword>
<evidence type="ECO:0000256" key="2">
    <source>
        <dbReference type="ARBA" id="ARBA00011032"/>
    </source>
</evidence>
<comment type="similarity">
    <text evidence="2">Belongs to the AOR/FOR family.</text>
</comment>
<dbReference type="GO" id="GO:0016625">
    <property type="term" value="F:oxidoreductase activity, acting on the aldehyde or oxo group of donors, iron-sulfur protein as acceptor"/>
    <property type="evidence" value="ECO:0007669"/>
    <property type="project" value="InterPro"/>
</dbReference>
<name>A0A6J7JUH7_9ZZZZ</name>
<feature type="domain" description="Aldehyde ferredoxin oxidoreductase N-terminal" evidence="9">
    <location>
        <begin position="7"/>
        <end position="212"/>
    </location>
</feature>
<dbReference type="GO" id="GO:0009055">
    <property type="term" value="F:electron transfer activity"/>
    <property type="evidence" value="ECO:0007669"/>
    <property type="project" value="InterPro"/>
</dbReference>
<dbReference type="SMART" id="SM00790">
    <property type="entry name" value="AFOR_N"/>
    <property type="match status" value="1"/>
</dbReference>
<evidence type="ECO:0000256" key="8">
    <source>
        <dbReference type="ARBA" id="ARBA00049934"/>
    </source>
</evidence>
<gene>
    <name evidence="10" type="ORF">UFOPK3752_01419</name>
</gene>
<dbReference type="SUPFAM" id="SSF48310">
    <property type="entry name" value="Aldehyde ferredoxin oxidoreductase, C-terminal domains"/>
    <property type="match status" value="1"/>
</dbReference>
<evidence type="ECO:0000256" key="4">
    <source>
        <dbReference type="ARBA" id="ARBA00022723"/>
    </source>
</evidence>
<proteinExistence type="inferred from homology"/>
<dbReference type="GO" id="GO:0051539">
    <property type="term" value="F:4 iron, 4 sulfur cluster binding"/>
    <property type="evidence" value="ECO:0007669"/>
    <property type="project" value="UniProtKB-KW"/>
</dbReference>
<evidence type="ECO:0000256" key="5">
    <source>
        <dbReference type="ARBA" id="ARBA00023002"/>
    </source>
</evidence>
<dbReference type="Pfam" id="PF02730">
    <property type="entry name" value="AFOR_N"/>
    <property type="match status" value="1"/>
</dbReference>
<dbReference type="PANTHER" id="PTHR30038:SF0">
    <property type="entry name" value="TUNGSTEN-CONTAINING ALDEHYDE FERREDOXIN OXIDOREDUCTASE"/>
    <property type="match status" value="1"/>
</dbReference>
<keyword evidence="5" id="KW-0560">Oxidoreductase</keyword>
<dbReference type="Gene3D" id="3.60.9.10">
    <property type="entry name" value="Aldehyde ferredoxin oxidoreductase, N-terminal domain"/>
    <property type="match status" value="1"/>
</dbReference>
<dbReference type="Pfam" id="PF01314">
    <property type="entry name" value="AFOR_C"/>
    <property type="match status" value="1"/>
</dbReference>
<dbReference type="InterPro" id="IPR013984">
    <property type="entry name" value="Ald_Fedxn_OxRdtase_dom2"/>
</dbReference>
<evidence type="ECO:0000256" key="3">
    <source>
        <dbReference type="ARBA" id="ARBA00022485"/>
    </source>
</evidence>
<dbReference type="InterPro" id="IPR001203">
    <property type="entry name" value="OxRdtase_Ald_Fedxn_C"/>
</dbReference>
<keyword evidence="4" id="KW-0479">Metal-binding</keyword>
<dbReference type="SUPFAM" id="SSF56228">
    <property type="entry name" value="Aldehyde ferredoxin oxidoreductase, N-terminal domain"/>
    <property type="match status" value="1"/>
</dbReference>
<comment type="cofactor">
    <cofactor evidence="8">
        <name>tungstopterin</name>
        <dbReference type="ChEBI" id="CHEBI:30402"/>
    </cofactor>
</comment>
<evidence type="ECO:0000259" key="9">
    <source>
        <dbReference type="SMART" id="SM00790"/>
    </source>
</evidence>
<protein>
    <submittedName>
        <fullName evidence="10">Unannotated protein</fullName>
    </submittedName>
</protein>
<dbReference type="PANTHER" id="PTHR30038">
    <property type="entry name" value="ALDEHYDE FERREDOXIN OXIDOREDUCTASE"/>
    <property type="match status" value="1"/>
</dbReference>
<dbReference type="InterPro" id="IPR013985">
    <property type="entry name" value="Ald_Fedxn_OxRdtase_dom3"/>
</dbReference>
<evidence type="ECO:0000313" key="10">
    <source>
        <dbReference type="EMBL" id="CAB4947006.1"/>
    </source>
</evidence>
<comment type="cofactor">
    <cofactor evidence="1">
        <name>[4Fe-4S] cluster</name>
        <dbReference type="ChEBI" id="CHEBI:49883"/>
    </cofactor>
</comment>
<dbReference type="InterPro" id="IPR036021">
    <property type="entry name" value="Tungsten_al_ferr_oxy-like_C"/>
</dbReference>
<dbReference type="EMBL" id="CAFBND010000057">
    <property type="protein sequence ID" value="CAB4947006.1"/>
    <property type="molecule type" value="Genomic_DNA"/>
</dbReference>
<accession>A0A6J7JUH7</accession>
<reference evidence="10" key="1">
    <citation type="submission" date="2020-05" db="EMBL/GenBank/DDBJ databases">
        <authorList>
            <person name="Chiriac C."/>
            <person name="Salcher M."/>
            <person name="Ghai R."/>
            <person name="Kavagutti S V."/>
        </authorList>
    </citation>
    <scope>NUCLEOTIDE SEQUENCE</scope>
</reference>
<sequence>MQPSISFQPLLEVDLTAGTVGPLVLSDEVRRAWVGGTGLGLYLLSQELRPGMKATDPDCPIYIFCGPLTGSDVLSSSDCALTTLNPDIEHHVCSAHAHGFFGSRLRQTGWDGIIIRGRSEQPVYLWIEDGRGELRPAGDMWGADTFETPQRLRELAQSDGSDMSTACIGPAGENLVWGSSVRVDDFSGWNTGGPGVVWGAKNFKAIAIRGTGTVPIHDPQRLAGLIEQMALEMAESEAVTPPWPFGRRFLAGQPARVESYGGGASGLTAIPMVGELALMNGKNFSDTEIGVRFGRRLGKDLRKWKVESAGGWNCEIACHHRTTCTTGPMAGATFTGFGGEAMEELGPNLGIEDPAIALLLSGVVDGYGLKAASAPRIIAMLMEAFENDEISLEQTGGLDLSWGNYQSVLALLDLTVRREGLGALIAQGFKTTAVTLGIEHRAMHMKWNGFQDYDQRAAPLFLFQSQVVSGADLSSAIDAELAFGVAIKPESGVDEVLDPEDLSYIPDVAFKSARWTMWENSAGMCHFLVRHLHEVTHVEAVSAATGHEYTYAEALRTGERLLVLQRQIQMYLGFTPDEDLVIAERLVEKIPDGPAKGLGITAEELRDARDRYYAIVGFSTVTGAPSQESLEWLGLDKVTVGRP</sequence>
<evidence type="ECO:0000256" key="6">
    <source>
        <dbReference type="ARBA" id="ARBA00023004"/>
    </source>
</evidence>
<dbReference type="Gene3D" id="1.10.599.10">
    <property type="entry name" value="Aldehyde Ferredoxin Oxidoreductase Protein, subunit A, domain 3"/>
    <property type="match status" value="1"/>
</dbReference>
<dbReference type="InterPro" id="IPR036503">
    <property type="entry name" value="Ald_Fedxn_OxRdtase_N_sf"/>
</dbReference>
<dbReference type="GO" id="GO:0046872">
    <property type="term" value="F:metal ion binding"/>
    <property type="evidence" value="ECO:0007669"/>
    <property type="project" value="UniProtKB-KW"/>
</dbReference>
<dbReference type="InterPro" id="IPR013983">
    <property type="entry name" value="Ald_Fedxn_OxRdtase_N"/>
</dbReference>
<evidence type="ECO:0000256" key="7">
    <source>
        <dbReference type="ARBA" id="ARBA00023014"/>
    </source>
</evidence>
<dbReference type="AlphaFoldDB" id="A0A6J7JUH7"/>
<keyword evidence="7" id="KW-0411">Iron-sulfur</keyword>
<keyword evidence="3" id="KW-0004">4Fe-4S</keyword>
<dbReference type="Gene3D" id="1.10.569.10">
    <property type="entry name" value="Aldehyde Ferredoxin Oxidoreductase Protein, subunit A, domain 2"/>
    <property type="match status" value="1"/>
</dbReference>